<keyword evidence="1" id="KW-0812">Transmembrane</keyword>
<reference evidence="3" key="1">
    <citation type="submission" date="2023-07" db="EMBL/GenBank/DDBJ databases">
        <title>30 novel species of actinomycetes from the DSMZ collection.</title>
        <authorList>
            <person name="Nouioui I."/>
        </authorList>
    </citation>
    <scope>NUCLEOTIDE SEQUENCE [LARGE SCALE GENOMIC DNA]</scope>
    <source>
        <strain evidence="3">DSM 44743</strain>
    </source>
</reference>
<dbReference type="Proteomes" id="UP001183390">
    <property type="component" value="Unassembled WGS sequence"/>
</dbReference>
<proteinExistence type="predicted"/>
<dbReference type="RefSeq" id="WP_311514382.1">
    <property type="nucleotide sequence ID" value="NZ_JAVREP010000031.1"/>
</dbReference>
<keyword evidence="1" id="KW-0472">Membrane</keyword>
<gene>
    <name evidence="2" type="ORF">RM479_26305</name>
</gene>
<evidence type="ECO:0000313" key="2">
    <source>
        <dbReference type="EMBL" id="MDT0331936.1"/>
    </source>
</evidence>
<accession>A0ABU2MGV9</accession>
<feature type="transmembrane region" description="Helical" evidence="1">
    <location>
        <begin position="64"/>
        <end position="83"/>
    </location>
</feature>
<evidence type="ECO:0000313" key="3">
    <source>
        <dbReference type="Proteomes" id="UP001183390"/>
    </source>
</evidence>
<evidence type="ECO:0000256" key="1">
    <source>
        <dbReference type="SAM" id="Phobius"/>
    </source>
</evidence>
<keyword evidence="3" id="KW-1185">Reference proteome</keyword>
<feature type="transmembrane region" description="Helical" evidence="1">
    <location>
        <begin position="242"/>
        <end position="265"/>
    </location>
</feature>
<comment type="caution">
    <text evidence="2">The sequence shown here is derived from an EMBL/GenBank/DDBJ whole genome shotgun (WGS) entry which is preliminary data.</text>
</comment>
<protein>
    <submittedName>
        <fullName evidence="2">Uncharacterized protein</fullName>
    </submittedName>
</protein>
<keyword evidence="1" id="KW-1133">Transmembrane helix</keyword>
<sequence>MNTRTSPVPPPAAAVRPAPTTWAVLAWSALALALGPGWIFGLLPSGVPEGDGFGSLFGTWGPTWAAWLTLALGLVGTVCAVVMTRPGRGGPAVAYTAWGLSAAIVAFFLTGSLLALFGYTMIMPVAAWFVPGLAGLWMEQVLKPETLTLMFFTVGAALWAVAGLAARRAASAACPDCGRARDWTPQVERTVRARALRVGRVAVLIACLSSLAYPALRFPWLLGITPGMGADFSEEFAATPGTLFIGVGLGAAGAAGTLLMTGLVLRWGVRFPFWAVGLRGRRVPIPLAVVPATLVALALIAMGRSVLVQIVLGQAGMLTASDPHAWVFLGMGVWGVALAVATVAYAVRRRAECDTCERGLPEVDPRGPRAAA</sequence>
<organism evidence="2 3">
    <name type="scientific">Nocardiopsis lambiniae</name>
    <dbReference type="NCBI Taxonomy" id="3075539"/>
    <lineage>
        <taxon>Bacteria</taxon>
        <taxon>Bacillati</taxon>
        <taxon>Actinomycetota</taxon>
        <taxon>Actinomycetes</taxon>
        <taxon>Streptosporangiales</taxon>
        <taxon>Nocardiopsidaceae</taxon>
        <taxon>Nocardiopsis</taxon>
    </lineage>
</organism>
<feature type="transmembrane region" description="Helical" evidence="1">
    <location>
        <begin position="324"/>
        <end position="347"/>
    </location>
</feature>
<dbReference type="EMBL" id="JAVREP010000031">
    <property type="protein sequence ID" value="MDT0331936.1"/>
    <property type="molecule type" value="Genomic_DNA"/>
</dbReference>
<name>A0ABU2MGV9_9ACTN</name>
<feature type="transmembrane region" description="Helical" evidence="1">
    <location>
        <begin position="285"/>
        <end position="312"/>
    </location>
</feature>
<feature type="transmembrane region" description="Helical" evidence="1">
    <location>
        <begin position="21"/>
        <end position="44"/>
    </location>
</feature>
<feature type="transmembrane region" description="Helical" evidence="1">
    <location>
        <begin position="95"/>
        <end position="127"/>
    </location>
</feature>
<feature type="transmembrane region" description="Helical" evidence="1">
    <location>
        <begin position="201"/>
        <end position="222"/>
    </location>
</feature>
<feature type="transmembrane region" description="Helical" evidence="1">
    <location>
        <begin position="147"/>
        <end position="166"/>
    </location>
</feature>